<keyword evidence="3" id="KW-1185">Reference proteome</keyword>
<dbReference type="Gene3D" id="3.90.1410.10">
    <property type="entry name" value="set domain protein methyltransferase, domain 1"/>
    <property type="match status" value="1"/>
</dbReference>
<dbReference type="InterPro" id="IPR046341">
    <property type="entry name" value="SET_dom_sf"/>
</dbReference>
<keyword evidence="1" id="KW-0732">Signal</keyword>
<reference evidence="2 3" key="1">
    <citation type="submission" date="2019-03" db="EMBL/GenBank/DDBJ databases">
        <title>Draft genome sequence of Xylaria hypoxylon DSM 108379, a ubiquitous saprotrophic-parasitic fungi on hardwood.</title>
        <authorList>
            <person name="Buettner E."/>
            <person name="Leonhardt S."/>
            <person name="Gebauer A.M."/>
            <person name="Liers C."/>
            <person name="Hofrichter M."/>
            <person name="Kellner H."/>
        </authorList>
    </citation>
    <scope>NUCLEOTIDE SEQUENCE [LARGE SCALE GENOMIC DNA]</scope>
    <source>
        <strain evidence="2 3">DSM 108379</strain>
    </source>
</reference>
<sequence length="476" mass="52991">MRRGQIPLSNLPAWCMLNNITLSGVCAADIEARGMGLIAEENLDGENDELPPLLTIPKELVLSAAGVEQYAKENKDFRQLLDAAGRQVDTPSPHRGDILLFLLTQLVLSSPDYSGGQGASTAWTQYFKLLPTQVPVPTLWSESELSLLKGTSLESAVSAKLRALTKEFNRIRDATTGLPRWNELIEVDESITLSEWILLDALYRSRSLDLPKSGESMVPCLDLVNHSNPATSYFEENLEGEVVLLLRQEVIVLKQGEITIDYGHDKSAAEMLFSYGFIDSTSTAKSIVLPVESMGDDPLAKAKLYAFGCPPNLKITDSNTGVPQWDAPFVHLMCLNDEDGLQFKVLQETDGSHDLRMFWQDTDVTGEAGNMESLIKGHELCQVFRLRAVTVVLGMIQQQLEVLAAHDEERVPTGSERPHIAQAVSQLRAVEKDLFERIFQLLEEEKIRLFEDESVTNYLATINGTQQHENDEEDFT</sequence>
<dbReference type="SUPFAM" id="SSF82199">
    <property type="entry name" value="SET domain"/>
    <property type="match status" value="1"/>
</dbReference>
<dbReference type="Proteomes" id="UP000297716">
    <property type="component" value="Unassembled WGS sequence"/>
</dbReference>
<dbReference type="STRING" id="37992.A0A4Z0Y4U8"/>
<evidence type="ECO:0008006" key="4">
    <source>
        <dbReference type="Google" id="ProtNLM"/>
    </source>
</evidence>
<evidence type="ECO:0000313" key="2">
    <source>
        <dbReference type="EMBL" id="TGJ78794.1"/>
    </source>
</evidence>
<proteinExistence type="predicted"/>
<organism evidence="2 3">
    <name type="scientific">Xylaria hypoxylon</name>
    <dbReference type="NCBI Taxonomy" id="37992"/>
    <lineage>
        <taxon>Eukaryota</taxon>
        <taxon>Fungi</taxon>
        <taxon>Dikarya</taxon>
        <taxon>Ascomycota</taxon>
        <taxon>Pezizomycotina</taxon>
        <taxon>Sordariomycetes</taxon>
        <taxon>Xylariomycetidae</taxon>
        <taxon>Xylariales</taxon>
        <taxon>Xylariaceae</taxon>
        <taxon>Xylaria</taxon>
    </lineage>
</organism>
<dbReference type="OrthoDB" id="441812at2759"/>
<protein>
    <recommendedName>
        <fullName evidence="4">SET domain-containing protein</fullName>
    </recommendedName>
</protein>
<dbReference type="InterPro" id="IPR050600">
    <property type="entry name" value="SETD3_SETD6_MTase"/>
</dbReference>
<accession>A0A4Z0Y4U8</accession>
<dbReference type="GO" id="GO:0016279">
    <property type="term" value="F:protein-lysine N-methyltransferase activity"/>
    <property type="evidence" value="ECO:0007669"/>
    <property type="project" value="TreeGrafter"/>
</dbReference>
<feature type="chain" id="PRO_5021404893" description="SET domain-containing protein" evidence="1">
    <location>
        <begin position="28"/>
        <end position="476"/>
    </location>
</feature>
<comment type="caution">
    <text evidence="2">The sequence shown here is derived from an EMBL/GenBank/DDBJ whole genome shotgun (WGS) entry which is preliminary data.</text>
</comment>
<evidence type="ECO:0000313" key="3">
    <source>
        <dbReference type="Proteomes" id="UP000297716"/>
    </source>
</evidence>
<evidence type="ECO:0000256" key="1">
    <source>
        <dbReference type="SAM" id="SignalP"/>
    </source>
</evidence>
<dbReference type="PANTHER" id="PTHR13271">
    <property type="entry name" value="UNCHARACTERIZED PUTATIVE METHYLTRANSFERASE"/>
    <property type="match status" value="1"/>
</dbReference>
<dbReference type="PANTHER" id="PTHR13271:SF76">
    <property type="entry name" value="SET DOMAIN-CONTAINING PROTEIN 8"/>
    <property type="match status" value="1"/>
</dbReference>
<dbReference type="CDD" id="cd10527">
    <property type="entry name" value="SET_LSMT"/>
    <property type="match status" value="1"/>
</dbReference>
<dbReference type="GO" id="GO:0005634">
    <property type="term" value="C:nucleus"/>
    <property type="evidence" value="ECO:0007669"/>
    <property type="project" value="TreeGrafter"/>
</dbReference>
<dbReference type="AlphaFoldDB" id="A0A4Z0Y4U8"/>
<feature type="signal peptide" evidence="1">
    <location>
        <begin position="1"/>
        <end position="27"/>
    </location>
</feature>
<gene>
    <name evidence="2" type="ORF">E0Z10_g9964</name>
</gene>
<name>A0A4Z0Y4U8_9PEZI</name>
<dbReference type="EMBL" id="SKBN01000348">
    <property type="protein sequence ID" value="TGJ78794.1"/>
    <property type="molecule type" value="Genomic_DNA"/>
</dbReference>